<organism evidence="1 2">
    <name type="scientific">Auriscalpium vulgare</name>
    <dbReference type="NCBI Taxonomy" id="40419"/>
    <lineage>
        <taxon>Eukaryota</taxon>
        <taxon>Fungi</taxon>
        <taxon>Dikarya</taxon>
        <taxon>Basidiomycota</taxon>
        <taxon>Agaricomycotina</taxon>
        <taxon>Agaricomycetes</taxon>
        <taxon>Russulales</taxon>
        <taxon>Auriscalpiaceae</taxon>
        <taxon>Auriscalpium</taxon>
    </lineage>
</organism>
<dbReference type="EMBL" id="MU275932">
    <property type="protein sequence ID" value="KAI0046166.1"/>
    <property type="molecule type" value="Genomic_DNA"/>
</dbReference>
<reference evidence="1" key="1">
    <citation type="submission" date="2021-02" db="EMBL/GenBank/DDBJ databases">
        <authorList>
            <consortium name="DOE Joint Genome Institute"/>
            <person name="Ahrendt S."/>
            <person name="Looney B.P."/>
            <person name="Miyauchi S."/>
            <person name="Morin E."/>
            <person name="Drula E."/>
            <person name="Courty P.E."/>
            <person name="Chicoki N."/>
            <person name="Fauchery L."/>
            <person name="Kohler A."/>
            <person name="Kuo A."/>
            <person name="Labutti K."/>
            <person name="Pangilinan J."/>
            <person name="Lipzen A."/>
            <person name="Riley R."/>
            <person name="Andreopoulos W."/>
            <person name="He G."/>
            <person name="Johnson J."/>
            <person name="Barry K.W."/>
            <person name="Grigoriev I.V."/>
            <person name="Nagy L."/>
            <person name="Hibbett D."/>
            <person name="Henrissat B."/>
            <person name="Matheny P.B."/>
            <person name="Labbe J."/>
            <person name="Martin F."/>
        </authorList>
    </citation>
    <scope>NUCLEOTIDE SEQUENCE</scope>
    <source>
        <strain evidence="1">FP105234-sp</strain>
    </source>
</reference>
<protein>
    <submittedName>
        <fullName evidence="1">Uncharacterized protein</fullName>
    </submittedName>
</protein>
<feature type="non-terminal residue" evidence="1">
    <location>
        <position position="1"/>
    </location>
</feature>
<gene>
    <name evidence="1" type="ORF">FA95DRAFT_1459033</name>
</gene>
<proteinExistence type="predicted"/>
<evidence type="ECO:0000313" key="1">
    <source>
        <dbReference type="EMBL" id="KAI0046166.1"/>
    </source>
</evidence>
<comment type="caution">
    <text evidence="1">The sequence shown here is derived from an EMBL/GenBank/DDBJ whole genome shotgun (WGS) entry which is preliminary data.</text>
</comment>
<evidence type="ECO:0000313" key="2">
    <source>
        <dbReference type="Proteomes" id="UP000814033"/>
    </source>
</evidence>
<reference evidence="1" key="2">
    <citation type="journal article" date="2022" name="New Phytol.">
        <title>Evolutionary transition to the ectomycorrhizal habit in the genomes of a hyperdiverse lineage of mushroom-forming fungi.</title>
        <authorList>
            <person name="Looney B."/>
            <person name="Miyauchi S."/>
            <person name="Morin E."/>
            <person name="Drula E."/>
            <person name="Courty P.E."/>
            <person name="Kohler A."/>
            <person name="Kuo A."/>
            <person name="LaButti K."/>
            <person name="Pangilinan J."/>
            <person name="Lipzen A."/>
            <person name="Riley R."/>
            <person name="Andreopoulos W."/>
            <person name="He G."/>
            <person name="Johnson J."/>
            <person name="Nolan M."/>
            <person name="Tritt A."/>
            <person name="Barry K.W."/>
            <person name="Grigoriev I.V."/>
            <person name="Nagy L.G."/>
            <person name="Hibbett D."/>
            <person name="Henrissat B."/>
            <person name="Matheny P.B."/>
            <person name="Labbe J."/>
            <person name="Martin F.M."/>
        </authorList>
    </citation>
    <scope>NUCLEOTIDE SEQUENCE</scope>
    <source>
        <strain evidence="1">FP105234-sp</strain>
    </source>
</reference>
<dbReference type="Proteomes" id="UP000814033">
    <property type="component" value="Unassembled WGS sequence"/>
</dbReference>
<sequence length="101" mass="11417">VAQLALRQTHNAHIRVASLPPEILSTIFTYLCGIDPPKKLCATDYQSTATFGWLSVTYVSRRWRQVAHTHSHLWAHIDFAFGSDWAATFGVRARTIPLLIK</sequence>
<name>A0ACB8RPR8_9AGAM</name>
<feature type="non-terminal residue" evidence="1">
    <location>
        <position position="101"/>
    </location>
</feature>
<keyword evidence="2" id="KW-1185">Reference proteome</keyword>
<accession>A0ACB8RPR8</accession>